<reference evidence="3 4" key="1">
    <citation type="journal article" date="2021" name="Elife">
        <title>Chloroplast acquisition without the gene transfer in kleptoplastic sea slugs, Plakobranchus ocellatus.</title>
        <authorList>
            <person name="Maeda T."/>
            <person name="Takahashi S."/>
            <person name="Yoshida T."/>
            <person name="Shimamura S."/>
            <person name="Takaki Y."/>
            <person name="Nagai Y."/>
            <person name="Toyoda A."/>
            <person name="Suzuki Y."/>
            <person name="Arimoto A."/>
            <person name="Ishii H."/>
            <person name="Satoh N."/>
            <person name="Nishiyama T."/>
            <person name="Hasebe M."/>
            <person name="Maruyama T."/>
            <person name="Minagawa J."/>
            <person name="Obokata J."/>
            <person name="Shigenobu S."/>
        </authorList>
    </citation>
    <scope>NUCLEOTIDE SEQUENCE [LARGE SCALE GENOMIC DNA]</scope>
</reference>
<dbReference type="GO" id="GO:0016020">
    <property type="term" value="C:membrane"/>
    <property type="evidence" value="ECO:0007669"/>
    <property type="project" value="TreeGrafter"/>
</dbReference>
<evidence type="ECO:0000313" key="3">
    <source>
        <dbReference type="EMBL" id="GFN97693.1"/>
    </source>
</evidence>
<proteinExistence type="predicted"/>
<sequence length="73" mass="7982">MVTENLIHKQAVKVIVTDDDLCRSCRKRIGQSVFCRYPNGHLVHYSCFTKDANKTTTGGGSSSNSNSSSNMGK</sequence>
<evidence type="ECO:0000256" key="1">
    <source>
        <dbReference type="SAM" id="MobiDB-lite"/>
    </source>
</evidence>
<dbReference type="Pfam" id="PF10367">
    <property type="entry name" value="zf-Vps39_C"/>
    <property type="match status" value="1"/>
</dbReference>
<dbReference type="EMBL" id="BLXT01002806">
    <property type="protein sequence ID" value="GFN97693.1"/>
    <property type="molecule type" value="Genomic_DNA"/>
</dbReference>
<accession>A0AAV3ZQT8</accession>
<comment type="caution">
    <text evidence="3">The sequence shown here is derived from an EMBL/GenBank/DDBJ whole genome shotgun (WGS) entry which is preliminary data.</text>
</comment>
<evidence type="ECO:0000313" key="4">
    <source>
        <dbReference type="Proteomes" id="UP000735302"/>
    </source>
</evidence>
<evidence type="ECO:0000259" key="2">
    <source>
        <dbReference type="Pfam" id="PF10367"/>
    </source>
</evidence>
<dbReference type="PANTHER" id="PTHR12894">
    <property type="entry name" value="CNH DOMAIN CONTAINING"/>
    <property type="match status" value="1"/>
</dbReference>
<dbReference type="PANTHER" id="PTHR12894:SF27">
    <property type="entry name" value="TRANSFORMING GROWTH FACTOR-BETA RECEPTOR-ASSOCIATED PROTEIN 1"/>
    <property type="match status" value="1"/>
</dbReference>
<dbReference type="GO" id="GO:0005737">
    <property type="term" value="C:cytoplasm"/>
    <property type="evidence" value="ECO:0007669"/>
    <property type="project" value="TreeGrafter"/>
</dbReference>
<dbReference type="InterPro" id="IPR032914">
    <property type="entry name" value="Vam6/VPS39/TRAP1"/>
</dbReference>
<dbReference type="GO" id="GO:0006914">
    <property type="term" value="P:autophagy"/>
    <property type="evidence" value="ECO:0007669"/>
    <property type="project" value="TreeGrafter"/>
</dbReference>
<dbReference type="Proteomes" id="UP000735302">
    <property type="component" value="Unassembled WGS sequence"/>
</dbReference>
<dbReference type="AlphaFoldDB" id="A0AAV3ZQT8"/>
<dbReference type="InterPro" id="IPR019453">
    <property type="entry name" value="VPS39/TGFA1_Znf"/>
</dbReference>
<dbReference type="GO" id="GO:0034058">
    <property type="term" value="P:endosomal vesicle fusion"/>
    <property type="evidence" value="ECO:0007669"/>
    <property type="project" value="TreeGrafter"/>
</dbReference>
<feature type="compositionally biased region" description="Low complexity" evidence="1">
    <location>
        <begin position="62"/>
        <end position="73"/>
    </location>
</feature>
<name>A0AAV3ZQT8_9GAST</name>
<feature type="region of interest" description="Disordered" evidence="1">
    <location>
        <begin position="54"/>
        <end position="73"/>
    </location>
</feature>
<gene>
    <name evidence="3" type="ORF">PoB_002419900</name>
</gene>
<keyword evidence="4" id="KW-1185">Reference proteome</keyword>
<organism evidence="3 4">
    <name type="scientific">Plakobranchus ocellatus</name>
    <dbReference type="NCBI Taxonomy" id="259542"/>
    <lineage>
        <taxon>Eukaryota</taxon>
        <taxon>Metazoa</taxon>
        <taxon>Spiralia</taxon>
        <taxon>Lophotrochozoa</taxon>
        <taxon>Mollusca</taxon>
        <taxon>Gastropoda</taxon>
        <taxon>Heterobranchia</taxon>
        <taxon>Euthyneura</taxon>
        <taxon>Panpulmonata</taxon>
        <taxon>Sacoglossa</taxon>
        <taxon>Placobranchoidea</taxon>
        <taxon>Plakobranchidae</taxon>
        <taxon>Plakobranchus</taxon>
    </lineage>
</organism>
<feature type="domain" description="Vacuolar sorting protein 39/Transforming growth factor beta receptor-associated zinc finger" evidence="2">
    <location>
        <begin position="13"/>
        <end position="49"/>
    </location>
</feature>
<protein>
    <submittedName>
        <fullName evidence="3">Vam6/vps39-like protein</fullName>
    </submittedName>
</protein>